<evidence type="ECO:0000313" key="4">
    <source>
        <dbReference type="Proteomes" id="UP001178507"/>
    </source>
</evidence>
<feature type="domain" description="WW" evidence="2">
    <location>
        <begin position="83"/>
        <end position="111"/>
    </location>
</feature>
<feature type="compositionally biased region" description="Basic and acidic residues" evidence="1">
    <location>
        <begin position="11"/>
        <end position="30"/>
    </location>
</feature>
<dbReference type="Gene3D" id="2.20.70.10">
    <property type="match status" value="2"/>
</dbReference>
<gene>
    <name evidence="3" type="ORF">EVOR1521_LOCUS8464</name>
</gene>
<dbReference type="PROSITE" id="PS50020">
    <property type="entry name" value="WW_DOMAIN_2"/>
    <property type="match status" value="2"/>
</dbReference>
<name>A0AA36I3W0_9DINO</name>
<dbReference type="SMART" id="SM00456">
    <property type="entry name" value="WW"/>
    <property type="match status" value="2"/>
</dbReference>
<feature type="domain" description="WW" evidence="2">
    <location>
        <begin position="55"/>
        <end position="82"/>
    </location>
</feature>
<dbReference type="AlphaFoldDB" id="A0AA36I3W0"/>
<dbReference type="InterPro" id="IPR036020">
    <property type="entry name" value="WW_dom_sf"/>
</dbReference>
<organism evidence="3 4">
    <name type="scientific">Effrenium voratum</name>
    <dbReference type="NCBI Taxonomy" id="2562239"/>
    <lineage>
        <taxon>Eukaryota</taxon>
        <taxon>Sar</taxon>
        <taxon>Alveolata</taxon>
        <taxon>Dinophyceae</taxon>
        <taxon>Suessiales</taxon>
        <taxon>Symbiodiniaceae</taxon>
        <taxon>Effrenium</taxon>
    </lineage>
</organism>
<evidence type="ECO:0000259" key="2">
    <source>
        <dbReference type="PROSITE" id="PS50020"/>
    </source>
</evidence>
<dbReference type="CDD" id="cd00201">
    <property type="entry name" value="WW"/>
    <property type="match status" value="1"/>
</dbReference>
<evidence type="ECO:0000313" key="3">
    <source>
        <dbReference type="EMBL" id="CAJ1380547.1"/>
    </source>
</evidence>
<accession>A0AA36I3W0</accession>
<protein>
    <recommendedName>
        <fullName evidence="2">WW domain-containing protein</fullName>
    </recommendedName>
</protein>
<keyword evidence="4" id="KW-1185">Reference proteome</keyword>
<sequence>MLLWLQDEPSEPPRDLAARPDAEQRADAKAEPAAAPEAEPQPPVQAPRNAGAVRWEELLTEANERYYCEVATGHTQWDLPHEGWVSLLDDDGAKYYWDPMVGTTQWDPPEG</sequence>
<dbReference type="InterPro" id="IPR001202">
    <property type="entry name" value="WW_dom"/>
</dbReference>
<evidence type="ECO:0000256" key="1">
    <source>
        <dbReference type="SAM" id="MobiDB-lite"/>
    </source>
</evidence>
<comment type="caution">
    <text evidence="3">The sequence shown here is derived from an EMBL/GenBank/DDBJ whole genome shotgun (WGS) entry which is preliminary data.</text>
</comment>
<dbReference type="PROSITE" id="PS01159">
    <property type="entry name" value="WW_DOMAIN_1"/>
    <property type="match status" value="2"/>
</dbReference>
<dbReference type="EMBL" id="CAUJNA010000721">
    <property type="protein sequence ID" value="CAJ1380547.1"/>
    <property type="molecule type" value="Genomic_DNA"/>
</dbReference>
<dbReference type="SUPFAM" id="SSF51045">
    <property type="entry name" value="WW domain"/>
    <property type="match status" value="2"/>
</dbReference>
<dbReference type="Pfam" id="PF00397">
    <property type="entry name" value="WW"/>
    <property type="match status" value="1"/>
</dbReference>
<feature type="region of interest" description="Disordered" evidence="1">
    <location>
        <begin position="1"/>
        <end position="51"/>
    </location>
</feature>
<proteinExistence type="predicted"/>
<reference evidence="3" key="1">
    <citation type="submission" date="2023-08" db="EMBL/GenBank/DDBJ databases">
        <authorList>
            <person name="Chen Y."/>
            <person name="Shah S."/>
            <person name="Dougan E. K."/>
            <person name="Thang M."/>
            <person name="Chan C."/>
        </authorList>
    </citation>
    <scope>NUCLEOTIDE SEQUENCE</scope>
</reference>
<dbReference type="Proteomes" id="UP001178507">
    <property type="component" value="Unassembled WGS sequence"/>
</dbReference>